<evidence type="ECO:0000313" key="1">
    <source>
        <dbReference type="EMBL" id="OSD06094.1"/>
    </source>
</evidence>
<keyword evidence="2" id="KW-1185">Reference proteome</keyword>
<gene>
    <name evidence="1" type="ORF">PYCCODRAFT_1077151</name>
</gene>
<organism evidence="1 2">
    <name type="scientific">Trametes coccinea (strain BRFM310)</name>
    <name type="common">Pycnoporus coccineus</name>
    <dbReference type="NCBI Taxonomy" id="1353009"/>
    <lineage>
        <taxon>Eukaryota</taxon>
        <taxon>Fungi</taxon>
        <taxon>Dikarya</taxon>
        <taxon>Basidiomycota</taxon>
        <taxon>Agaricomycotina</taxon>
        <taxon>Agaricomycetes</taxon>
        <taxon>Polyporales</taxon>
        <taxon>Polyporaceae</taxon>
        <taxon>Trametes</taxon>
    </lineage>
</organism>
<accession>A0A1Y2IZT4</accession>
<name>A0A1Y2IZT4_TRAC3</name>
<sequence length="492" mass="54351">MMKTVLLSHSDAVGTTLSTIVPACPLDLPTVILLKWGRTLPWSYNAWSDSRLYGSDVILQMTVTWLFHLDTSIAEIPIAHSVEWWDDELLDLLDVVPLETLSMMSRVLQHVLSMPQGDQSKSLCGTTTEIVLKACWSLKYIITLLEGDSTPLTPLYATLYDVFMLLGESNEELCVKDLVLETLSLQPGILKLAWATISHQSSYTLGLQRKLNSTYNLVNGCLQGAAATTPVLRNLRQTLQLLTLAYKCGTACPLPSLTSQLLAVLLDWLEVATVDSALWTMLGDVTIGALTEWQHRVASGSPSHRVFDKVDAARVWRIIAEADSGDLTSAVSAAAHISSTAGKHPYDSLQYSVCWDYLRDTMLMILDHEFRGVEEPLALLVAPTISRALVALARHAPAPAKRFLASSPWTVAMVVRMRRLEGDVRTSGLDEYRRILWGQTSLSIQTLIAYLTEGLSAAIQPDALNSEREDPAESQGGFTFCWFQSRAYLIPT</sequence>
<dbReference type="STRING" id="1353009.A0A1Y2IZT4"/>
<proteinExistence type="predicted"/>
<dbReference type="OrthoDB" id="3233180at2759"/>
<protein>
    <submittedName>
        <fullName evidence="1">Uncharacterized protein</fullName>
    </submittedName>
</protein>
<evidence type="ECO:0000313" key="2">
    <source>
        <dbReference type="Proteomes" id="UP000193067"/>
    </source>
</evidence>
<dbReference type="Proteomes" id="UP000193067">
    <property type="component" value="Unassembled WGS sequence"/>
</dbReference>
<dbReference type="AlphaFoldDB" id="A0A1Y2IZT4"/>
<reference evidence="1 2" key="1">
    <citation type="journal article" date="2015" name="Biotechnol. Biofuels">
        <title>Enhanced degradation of softwood versus hardwood by the white-rot fungus Pycnoporus coccineus.</title>
        <authorList>
            <person name="Couturier M."/>
            <person name="Navarro D."/>
            <person name="Chevret D."/>
            <person name="Henrissat B."/>
            <person name="Piumi F."/>
            <person name="Ruiz-Duenas F.J."/>
            <person name="Martinez A.T."/>
            <person name="Grigoriev I.V."/>
            <person name="Riley R."/>
            <person name="Lipzen A."/>
            <person name="Berrin J.G."/>
            <person name="Master E.R."/>
            <person name="Rosso M.N."/>
        </authorList>
    </citation>
    <scope>NUCLEOTIDE SEQUENCE [LARGE SCALE GENOMIC DNA]</scope>
    <source>
        <strain evidence="1 2">BRFM310</strain>
    </source>
</reference>
<dbReference type="EMBL" id="KZ084091">
    <property type="protein sequence ID" value="OSD06094.1"/>
    <property type="molecule type" value="Genomic_DNA"/>
</dbReference>